<keyword evidence="1" id="KW-0678">Repressor</keyword>
<keyword evidence="3 5" id="KW-0238">DNA-binding</keyword>
<dbReference type="Proteomes" id="UP001305606">
    <property type="component" value="Chromosome"/>
</dbReference>
<evidence type="ECO:0000256" key="4">
    <source>
        <dbReference type="ARBA" id="ARBA00023163"/>
    </source>
</evidence>
<evidence type="ECO:0000256" key="1">
    <source>
        <dbReference type="ARBA" id="ARBA00022491"/>
    </source>
</evidence>
<dbReference type="PRINTS" id="PR00455">
    <property type="entry name" value="HTHTETR"/>
</dbReference>
<accession>A0ABY9UN69</accession>
<dbReference type="SUPFAM" id="SSF48498">
    <property type="entry name" value="Tetracyclin repressor-like, C-terminal domain"/>
    <property type="match status" value="1"/>
</dbReference>
<feature type="DNA-binding region" description="H-T-H motif" evidence="5">
    <location>
        <begin position="34"/>
        <end position="53"/>
    </location>
</feature>
<keyword evidence="2" id="KW-0805">Transcription regulation</keyword>
<dbReference type="InterPro" id="IPR036271">
    <property type="entry name" value="Tet_transcr_reg_TetR-rel_C_sf"/>
</dbReference>
<sequence length="199" mass="22643">MSTRRSNRAGLEAKQRIMQAAVRLFAENGYHATGIELISSESKIGRGALYHHIGNKEAVLFEICHTRMSDLLTQSGRVLAMDATYEQRFRELMRSTMRNLADHVLEWRVAFHEFGALTGQRRVVIQDARDRYESMVAELLEGGAKAGEFRPMDPLVTKGILGMYNFSYAWIQPHGDRAPEEIADLFTNALLEGVRDRDR</sequence>
<gene>
    <name evidence="7" type="ORF">PS467_00680</name>
</gene>
<protein>
    <submittedName>
        <fullName evidence="7">TetR/AcrR family transcriptional regulator</fullName>
    </submittedName>
</protein>
<proteinExistence type="predicted"/>
<organism evidence="7 8">
    <name type="scientific">Streptomyces luomodiensis</name>
    <dbReference type="NCBI Taxonomy" id="3026192"/>
    <lineage>
        <taxon>Bacteria</taxon>
        <taxon>Bacillati</taxon>
        <taxon>Actinomycetota</taxon>
        <taxon>Actinomycetes</taxon>
        <taxon>Kitasatosporales</taxon>
        <taxon>Streptomycetaceae</taxon>
        <taxon>Streptomyces</taxon>
    </lineage>
</organism>
<dbReference type="InterPro" id="IPR050109">
    <property type="entry name" value="HTH-type_TetR-like_transc_reg"/>
</dbReference>
<reference evidence="7 8" key="1">
    <citation type="submission" date="2023-02" db="EMBL/GenBank/DDBJ databases">
        <title>Streptomyces sp. SCA4-21 with antifungal activity against Fusarium oxysporum f. sp. cubense, Streptomyces sp. SCA2-17 with antifungal activity against Fusarium oxysporum f. sp. cubense.</title>
        <authorList>
            <person name="Qi D."/>
        </authorList>
    </citation>
    <scope>NUCLEOTIDE SEQUENCE [LARGE SCALE GENOMIC DNA]</scope>
    <source>
        <strain evidence="7 8">SCA4-21</strain>
    </source>
</reference>
<dbReference type="SUPFAM" id="SSF46689">
    <property type="entry name" value="Homeodomain-like"/>
    <property type="match status" value="1"/>
</dbReference>
<keyword evidence="4" id="KW-0804">Transcription</keyword>
<dbReference type="Gene3D" id="1.10.357.10">
    <property type="entry name" value="Tetracycline Repressor, domain 2"/>
    <property type="match status" value="1"/>
</dbReference>
<dbReference type="Gene3D" id="1.10.10.60">
    <property type="entry name" value="Homeodomain-like"/>
    <property type="match status" value="1"/>
</dbReference>
<dbReference type="InterPro" id="IPR041490">
    <property type="entry name" value="KstR2_TetR_C"/>
</dbReference>
<dbReference type="Pfam" id="PF17932">
    <property type="entry name" value="TetR_C_24"/>
    <property type="match status" value="1"/>
</dbReference>
<evidence type="ECO:0000259" key="6">
    <source>
        <dbReference type="PROSITE" id="PS50977"/>
    </source>
</evidence>
<evidence type="ECO:0000313" key="7">
    <source>
        <dbReference type="EMBL" id="WNE93943.1"/>
    </source>
</evidence>
<evidence type="ECO:0000256" key="5">
    <source>
        <dbReference type="PROSITE-ProRule" id="PRU00335"/>
    </source>
</evidence>
<dbReference type="RefSeq" id="WP_311033436.1">
    <property type="nucleotide sequence ID" value="NZ_CP117522.1"/>
</dbReference>
<evidence type="ECO:0000256" key="3">
    <source>
        <dbReference type="ARBA" id="ARBA00023125"/>
    </source>
</evidence>
<dbReference type="PANTHER" id="PTHR30055">
    <property type="entry name" value="HTH-TYPE TRANSCRIPTIONAL REGULATOR RUTR"/>
    <property type="match status" value="1"/>
</dbReference>
<dbReference type="Pfam" id="PF00440">
    <property type="entry name" value="TetR_N"/>
    <property type="match status" value="1"/>
</dbReference>
<dbReference type="InterPro" id="IPR009057">
    <property type="entry name" value="Homeodomain-like_sf"/>
</dbReference>
<evidence type="ECO:0000256" key="2">
    <source>
        <dbReference type="ARBA" id="ARBA00023015"/>
    </source>
</evidence>
<keyword evidence="8" id="KW-1185">Reference proteome</keyword>
<evidence type="ECO:0000313" key="8">
    <source>
        <dbReference type="Proteomes" id="UP001305606"/>
    </source>
</evidence>
<feature type="domain" description="HTH tetR-type" evidence="6">
    <location>
        <begin position="11"/>
        <end position="71"/>
    </location>
</feature>
<dbReference type="PANTHER" id="PTHR30055:SF175">
    <property type="entry name" value="HTH-TYPE TRANSCRIPTIONAL REPRESSOR KSTR2"/>
    <property type="match status" value="1"/>
</dbReference>
<dbReference type="PROSITE" id="PS50977">
    <property type="entry name" value="HTH_TETR_2"/>
    <property type="match status" value="1"/>
</dbReference>
<dbReference type="EMBL" id="CP117522">
    <property type="protein sequence ID" value="WNE93943.1"/>
    <property type="molecule type" value="Genomic_DNA"/>
</dbReference>
<dbReference type="InterPro" id="IPR001647">
    <property type="entry name" value="HTH_TetR"/>
</dbReference>
<name>A0ABY9UN69_9ACTN</name>